<feature type="compositionally biased region" description="Basic and acidic residues" evidence="1">
    <location>
        <begin position="133"/>
        <end position="155"/>
    </location>
</feature>
<evidence type="ECO:0000313" key="2">
    <source>
        <dbReference type="EMBL" id="JAT83429.1"/>
    </source>
</evidence>
<reference evidence="2" key="1">
    <citation type="submission" date="2015-09" db="EMBL/GenBank/DDBJ databases">
        <title>De novo assembly of Pectinophora gossypiella (Pink Bollworm) gut transcriptome.</title>
        <authorList>
            <person name="Tassone E.E."/>
        </authorList>
    </citation>
    <scope>NUCLEOTIDE SEQUENCE</scope>
</reference>
<feature type="non-terminal residue" evidence="2">
    <location>
        <position position="172"/>
    </location>
</feature>
<organism evidence="2">
    <name type="scientific">Pectinophora gossypiella</name>
    <name type="common">Cotton pink bollworm</name>
    <name type="synonym">Depressaria gossypiella</name>
    <dbReference type="NCBI Taxonomy" id="13191"/>
    <lineage>
        <taxon>Eukaryota</taxon>
        <taxon>Metazoa</taxon>
        <taxon>Ecdysozoa</taxon>
        <taxon>Arthropoda</taxon>
        <taxon>Hexapoda</taxon>
        <taxon>Insecta</taxon>
        <taxon>Pterygota</taxon>
        <taxon>Neoptera</taxon>
        <taxon>Endopterygota</taxon>
        <taxon>Lepidoptera</taxon>
        <taxon>Glossata</taxon>
        <taxon>Ditrysia</taxon>
        <taxon>Gelechioidea</taxon>
        <taxon>Gelechiidae</taxon>
        <taxon>Apatetrinae</taxon>
        <taxon>Pectinophora</taxon>
    </lineage>
</organism>
<feature type="compositionally biased region" description="Acidic residues" evidence="1">
    <location>
        <begin position="61"/>
        <end position="73"/>
    </location>
</feature>
<sequence length="172" mass="19022">MTLSDSEDFESADEGQDHTDKKGRKSRNSSSNYSDNLEAEGDKKQAAAPVVTKEKPKLTVEETDGWDDFDIDSSEPVVQSSSDKKTSDNKKPASKLEPKQTSKEKEPVKSSKDTGWDDFDDWGDDNTVTNASKETKEQSHKAPSPQDRDIKEVTEKLASTSTGGWGWGWGMD</sequence>
<gene>
    <name evidence="2" type="ORF">g.8480</name>
</gene>
<dbReference type="EMBL" id="GDQN01007625">
    <property type="protein sequence ID" value="JAT83429.1"/>
    <property type="molecule type" value="Transcribed_RNA"/>
</dbReference>
<feature type="region of interest" description="Disordered" evidence="1">
    <location>
        <begin position="1"/>
        <end position="172"/>
    </location>
</feature>
<dbReference type="AlphaFoldDB" id="A0A1E1W902"/>
<proteinExistence type="predicted"/>
<evidence type="ECO:0000256" key="1">
    <source>
        <dbReference type="SAM" id="MobiDB-lite"/>
    </source>
</evidence>
<protein>
    <submittedName>
        <fullName evidence="2">Uncharacterized protein</fullName>
    </submittedName>
</protein>
<dbReference type="OrthoDB" id="5597648at2759"/>
<feature type="compositionally biased region" description="Gly residues" evidence="1">
    <location>
        <begin position="163"/>
        <end position="172"/>
    </location>
</feature>
<accession>A0A1E1W902</accession>
<feature type="compositionally biased region" description="Basic and acidic residues" evidence="1">
    <location>
        <begin position="82"/>
        <end position="115"/>
    </location>
</feature>
<feature type="compositionally biased region" description="Acidic residues" evidence="1">
    <location>
        <begin position="1"/>
        <end position="14"/>
    </location>
</feature>
<name>A0A1E1W902_PECGO</name>